<reference evidence="2 3" key="1">
    <citation type="submission" date="2013-11" db="EMBL/GenBank/DDBJ databases">
        <title>Opisthorchis viverrini - life in the bile duct.</title>
        <authorList>
            <person name="Young N.D."/>
            <person name="Nagarajan N."/>
            <person name="Lin S.J."/>
            <person name="Korhonen P.K."/>
            <person name="Jex A.R."/>
            <person name="Hall R.S."/>
            <person name="Safavi-Hemami H."/>
            <person name="Kaewkong W."/>
            <person name="Bertrand D."/>
            <person name="Gao S."/>
            <person name="Seet Q."/>
            <person name="Wongkham S."/>
            <person name="Teh B.T."/>
            <person name="Wongkham C."/>
            <person name="Intapan P.M."/>
            <person name="Maleewong W."/>
            <person name="Yang X."/>
            <person name="Hu M."/>
            <person name="Wang Z."/>
            <person name="Hofmann A."/>
            <person name="Sternberg P.W."/>
            <person name="Tan P."/>
            <person name="Wang J."/>
            <person name="Gasser R.B."/>
        </authorList>
    </citation>
    <scope>NUCLEOTIDE SEQUENCE [LARGE SCALE GENOMIC DNA]</scope>
</reference>
<dbReference type="RefSeq" id="XP_009177191.1">
    <property type="nucleotide sequence ID" value="XM_009178927.1"/>
</dbReference>
<evidence type="ECO:0008006" key="4">
    <source>
        <dbReference type="Google" id="ProtNLM"/>
    </source>
</evidence>
<keyword evidence="3" id="KW-1185">Reference proteome</keyword>
<feature type="chain" id="PRO_5001703827" description="Secreted protein" evidence="1">
    <location>
        <begin position="19"/>
        <end position="175"/>
    </location>
</feature>
<keyword evidence="1" id="KW-0732">Signal</keyword>
<protein>
    <recommendedName>
        <fullName evidence="4">Secreted protein</fullName>
    </recommendedName>
</protein>
<feature type="signal peptide" evidence="1">
    <location>
        <begin position="1"/>
        <end position="18"/>
    </location>
</feature>
<name>A0A074Z0R7_OPIVI</name>
<dbReference type="CTD" id="20326197"/>
<evidence type="ECO:0000256" key="1">
    <source>
        <dbReference type="SAM" id="SignalP"/>
    </source>
</evidence>
<sequence>MLWRASLILFIMSSVCDAIVSIYPFDAPYSDVKRKLNHKTLRRKRPYGWQLGLIDRCQVHKLDRGTVTMKIELFFHKLPHLLHTLPTDLQSWALNWLFWVSKEPCLTIVDVPGRVLFDSVQLPRDQCDFCSASASLVFEIVCVSSRKIFLRKSSNRRHSVLNLSIIKHEASKKDV</sequence>
<evidence type="ECO:0000313" key="2">
    <source>
        <dbReference type="EMBL" id="KER19062.1"/>
    </source>
</evidence>
<proteinExistence type="predicted"/>
<dbReference type="EMBL" id="KL597353">
    <property type="protein sequence ID" value="KER19062.1"/>
    <property type="molecule type" value="Genomic_DNA"/>
</dbReference>
<dbReference type="Proteomes" id="UP000054324">
    <property type="component" value="Unassembled WGS sequence"/>
</dbReference>
<gene>
    <name evidence="2" type="ORF">T265_12029</name>
</gene>
<evidence type="ECO:0000313" key="3">
    <source>
        <dbReference type="Proteomes" id="UP000054324"/>
    </source>
</evidence>
<organism evidence="2 3">
    <name type="scientific">Opisthorchis viverrini</name>
    <name type="common">Southeast Asian liver fluke</name>
    <dbReference type="NCBI Taxonomy" id="6198"/>
    <lineage>
        <taxon>Eukaryota</taxon>
        <taxon>Metazoa</taxon>
        <taxon>Spiralia</taxon>
        <taxon>Lophotrochozoa</taxon>
        <taxon>Platyhelminthes</taxon>
        <taxon>Trematoda</taxon>
        <taxon>Digenea</taxon>
        <taxon>Opisthorchiida</taxon>
        <taxon>Opisthorchiata</taxon>
        <taxon>Opisthorchiidae</taxon>
        <taxon>Opisthorchis</taxon>
    </lineage>
</organism>
<dbReference type="AlphaFoldDB" id="A0A074Z0R7"/>
<dbReference type="GeneID" id="20326197"/>
<accession>A0A074Z0R7</accession>
<dbReference type="KEGG" id="ovi:T265_12029"/>